<protein>
    <recommendedName>
        <fullName evidence="4">VOC family protein</fullName>
    </recommendedName>
</protein>
<name>A0A4Y4EBF4_CELCE</name>
<reference evidence="2 3" key="1">
    <citation type="submission" date="2019-06" db="EMBL/GenBank/DDBJ databases">
        <title>Whole genome shotgun sequence of Cellulosimicrobium cellulans NBRC 15516.</title>
        <authorList>
            <person name="Hosoyama A."/>
            <person name="Uohara A."/>
            <person name="Ohji S."/>
            <person name="Ichikawa N."/>
        </authorList>
    </citation>
    <scope>NUCLEOTIDE SEQUENCE [LARGE SCALE GENOMIC DNA]</scope>
    <source>
        <strain evidence="2 3">NBRC 15516</strain>
    </source>
</reference>
<sequence>MFDGAVTADRAPDPDPSPDHPATDPFDATMVPALPCRDIDELRDFWTALGFDVTYRQLRPNPYLAVRRGGVDIHYFGLDGLEPQDSYSTCIVVVEDTEPVFEAFAAGLRARYGRLPLTGFPRITRPRRRANAGGTTGFSLVDPAGNWVRVMRRSPAAAAPATDAAGASAVDAYAARPEGRLARALDDAVVQADSHGDPVQACKILAGALRRSGGDADPADRVRALAYLAELTVRAGDPDAARTHLDDLDALAGDLASDVRAAVEQTLAEAADLRTALPG</sequence>
<dbReference type="InterPro" id="IPR029068">
    <property type="entry name" value="Glyas_Bleomycin-R_OHBP_Dase"/>
</dbReference>
<organism evidence="2 3">
    <name type="scientific">Cellulosimicrobium cellulans</name>
    <name type="common">Arthrobacter luteus</name>
    <dbReference type="NCBI Taxonomy" id="1710"/>
    <lineage>
        <taxon>Bacteria</taxon>
        <taxon>Bacillati</taxon>
        <taxon>Actinomycetota</taxon>
        <taxon>Actinomycetes</taxon>
        <taxon>Micrococcales</taxon>
        <taxon>Promicromonosporaceae</taxon>
        <taxon>Cellulosimicrobium</taxon>
    </lineage>
</organism>
<dbReference type="Gene3D" id="3.10.180.10">
    <property type="entry name" value="2,3-Dihydroxybiphenyl 1,2-Dioxygenase, domain 1"/>
    <property type="match status" value="1"/>
</dbReference>
<evidence type="ECO:0000313" key="2">
    <source>
        <dbReference type="EMBL" id="GED11921.1"/>
    </source>
</evidence>
<evidence type="ECO:0000256" key="1">
    <source>
        <dbReference type="SAM" id="MobiDB-lite"/>
    </source>
</evidence>
<dbReference type="SUPFAM" id="SSF54593">
    <property type="entry name" value="Glyoxalase/Bleomycin resistance protein/Dihydroxybiphenyl dioxygenase"/>
    <property type="match status" value="1"/>
</dbReference>
<dbReference type="AlphaFoldDB" id="A0A4Y4EBF4"/>
<dbReference type="Proteomes" id="UP000316659">
    <property type="component" value="Unassembled WGS sequence"/>
</dbReference>
<feature type="region of interest" description="Disordered" evidence="1">
    <location>
        <begin position="1"/>
        <end position="28"/>
    </location>
</feature>
<evidence type="ECO:0000313" key="3">
    <source>
        <dbReference type="Proteomes" id="UP000316659"/>
    </source>
</evidence>
<proteinExistence type="predicted"/>
<evidence type="ECO:0008006" key="4">
    <source>
        <dbReference type="Google" id="ProtNLM"/>
    </source>
</evidence>
<dbReference type="EMBL" id="BJNZ01000043">
    <property type="protein sequence ID" value="GED11921.1"/>
    <property type="molecule type" value="Genomic_DNA"/>
</dbReference>
<accession>A0A4Y4EBF4</accession>
<comment type="caution">
    <text evidence="2">The sequence shown here is derived from an EMBL/GenBank/DDBJ whole genome shotgun (WGS) entry which is preliminary data.</text>
</comment>
<gene>
    <name evidence="2" type="ORF">CCE02nite_39200</name>
</gene>
<feature type="compositionally biased region" description="Basic and acidic residues" evidence="1">
    <location>
        <begin position="10"/>
        <end position="22"/>
    </location>
</feature>